<dbReference type="InterPro" id="IPR011527">
    <property type="entry name" value="ABC1_TM_dom"/>
</dbReference>
<dbReference type="STRING" id="1821621.A8C75_06210"/>
<protein>
    <submittedName>
        <fullName evidence="13">ABC transporter</fullName>
    </submittedName>
</protein>
<dbReference type="GO" id="GO:0008233">
    <property type="term" value="F:peptidase activity"/>
    <property type="evidence" value="ECO:0007669"/>
    <property type="project" value="InterPro"/>
</dbReference>
<evidence type="ECO:0000256" key="3">
    <source>
        <dbReference type="ARBA" id="ARBA00022475"/>
    </source>
</evidence>
<dbReference type="FunFam" id="3.40.50.300:FF:000299">
    <property type="entry name" value="ABC transporter ATP-binding protein/permease"/>
    <property type="match status" value="1"/>
</dbReference>
<dbReference type="GO" id="GO:0006508">
    <property type="term" value="P:proteolysis"/>
    <property type="evidence" value="ECO:0007669"/>
    <property type="project" value="InterPro"/>
</dbReference>
<evidence type="ECO:0000259" key="11">
    <source>
        <dbReference type="PROSITE" id="PS50929"/>
    </source>
</evidence>
<feature type="transmembrane region" description="Helical" evidence="9">
    <location>
        <begin position="206"/>
        <end position="223"/>
    </location>
</feature>
<evidence type="ECO:0000256" key="4">
    <source>
        <dbReference type="ARBA" id="ARBA00022692"/>
    </source>
</evidence>
<feature type="transmembrane region" description="Helical" evidence="9">
    <location>
        <begin position="308"/>
        <end position="325"/>
    </location>
</feature>
<dbReference type="CDD" id="cd18587">
    <property type="entry name" value="ABC_6TM_LapB_like"/>
    <property type="match status" value="1"/>
</dbReference>
<dbReference type="Gene3D" id="3.40.50.300">
    <property type="entry name" value="P-loop containing nucleotide triphosphate hydrolases"/>
    <property type="match status" value="1"/>
</dbReference>
<evidence type="ECO:0000313" key="13">
    <source>
        <dbReference type="EMBL" id="ANG62124.1"/>
    </source>
</evidence>
<feature type="domain" description="Peptidase C39" evidence="12">
    <location>
        <begin position="13"/>
        <end position="136"/>
    </location>
</feature>
<dbReference type="PANTHER" id="PTHR24221:SF248">
    <property type="entry name" value="ABC TRANSPORTER TRANSMEMBRANE REGION"/>
    <property type="match status" value="1"/>
</dbReference>
<feature type="domain" description="ABC transporter" evidence="10">
    <location>
        <begin position="484"/>
        <end position="719"/>
    </location>
</feature>
<dbReference type="InterPro" id="IPR036640">
    <property type="entry name" value="ABC1_TM_sf"/>
</dbReference>
<dbReference type="InterPro" id="IPR039421">
    <property type="entry name" value="Type_1_exporter"/>
</dbReference>
<proteinExistence type="predicted"/>
<dbReference type="SUPFAM" id="SSF52540">
    <property type="entry name" value="P-loop containing nucleoside triphosphate hydrolases"/>
    <property type="match status" value="1"/>
</dbReference>
<dbReference type="Gene3D" id="1.20.1560.10">
    <property type="entry name" value="ABC transporter type 1, transmembrane domain"/>
    <property type="match status" value="1"/>
</dbReference>
<evidence type="ECO:0000313" key="14">
    <source>
        <dbReference type="Proteomes" id="UP000078070"/>
    </source>
</evidence>
<dbReference type="EMBL" id="CP015839">
    <property type="protein sequence ID" value="ANG62124.1"/>
    <property type="molecule type" value="Genomic_DNA"/>
</dbReference>
<keyword evidence="2" id="KW-0813">Transport</keyword>
<dbReference type="GO" id="GO:0034040">
    <property type="term" value="F:ATPase-coupled lipid transmembrane transporter activity"/>
    <property type="evidence" value="ECO:0007669"/>
    <property type="project" value="TreeGrafter"/>
</dbReference>
<gene>
    <name evidence="13" type="ORF">A8C75_06210</name>
</gene>
<reference evidence="14" key="1">
    <citation type="submission" date="2016-05" db="EMBL/GenBank/DDBJ databases">
        <authorList>
            <person name="Baek K."/>
            <person name="Yang S.-J."/>
        </authorList>
    </citation>
    <scope>NUCLEOTIDE SEQUENCE [LARGE SCALE GENOMIC DNA]</scope>
    <source>
        <strain evidence="14">ST58-10</strain>
    </source>
</reference>
<evidence type="ECO:0000256" key="5">
    <source>
        <dbReference type="ARBA" id="ARBA00022741"/>
    </source>
</evidence>
<evidence type="ECO:0000256" key="2">
    <source>
        <dbReference type="ARBA" id="ARBA00022448"/>
    </source>
</evidence>
<dbReference type="PROSITE" id="PS50990">
    <property type="entry name" value="PEPTIDASE_C39"/>
    <property type="match status" value="1"/>
</dbReference>
<comment type="subcellular location">
    <subcellularLocation>
        <location evidence="1">Cell membrane</location>
        <topology evidence="1">Multi-pass membrane protein</topology>
    </subcellularLocation>
</comment>
<evidence type="ECO:0000256" key="7">
    <source>
        <dbReference type="ARBA" id="ARBA00022989"/>
    </source>
</evidence>
<dbReference type="OrthoDB" id="9806127at2"/>
<dbReference type="Proteomes" id="UP000078070">
    <property type="component" value="Chromosome"/>
</dbReference>
<evidence type="ECO:0000259" key="10">
    <source>
        <dbReference type="PROSITE" id="PS50893"/>
    </source>
</evidence>
<dbReference type="Pfam" id="PF00005">
    <property type="entry name" value="ABC_tran"/>
    <property type="match status" value="1"/>
</dbReference>
<keyword evidence="7 9" id="KW-1133">Transmembrane helix</keyword>
<evidence type="ECO:0000256" key="9">
    <source>
        <dbReference type="SAM" id="Phobius"/>
    </source>
</evidence>
<feature type="domain" description="ABC transmembrane type-1" evidence="11">
    <location>
        <begin position="172"/>
        <end position="450"/>
    </location>
</feature>
<dbReference type="PANTHER" id="PTHR24221">
    <property type="entry name" value="ATP-BINDING CASSETTE SUB-FAMILY B"/>
    <property type="match status" value="1"/>
</dbReference>
<keyword evidence="6" id="KW-0067">ATP-binding</keyword>
<dbReference type="AlphaFoldDB" id="A0A1A9EVC6"/>
<feature type="transmembrane region" description="Helical" evidence="9">
    <location>
        <begin position="419"/>
        <end position="436"/>
    </location>
</feature>
<dbReference type="PROSITE" id="PS00211">
    <property type="entry name" value="ABC_TRANSPORTER_1"/>
    <property type="match status" value="1"/>
</dbReference>
<dbReference type="InterPro" id="IPR017750">
    <property type="entry name" value="ATPase_T1SS"/>
</dbReference>
<dbReference type="InterPro" id="IPR005074">
    <property type="entry name" value="Peptidase_C39"/>
</dbReference>
<evidence type="ECO:0000256" key="1">
    <source>
        <dbReference type="ARBA" id="ARBA00004651"/>
    </source>
</evidence>
<keyword evidence="5" id="KW-0547">Nucleotide-binding</keyword>
<keyword evidence="3" id="KW-1003">Cell membrane</keyword>
<feature type="transmembrane region" description="Helical" evidence="9">
    <location>
        <begin position="172"/>
        <end position="194"/>
    </location>
</feature>
<feature type="transmembrane region" description="Helical" evidence="9">
    <location>
        <begin position="283"/>
        <end position="302"/>
    </location>
</feature>
<dbReference type="GO" id="GO:0016887">
    <property type="term" value="F:ATP hydrolysis activity"/>
    <property type="evidence" value="ECO:0007669"/>
    <property type="project" value="InterPro"/>
</dbReference>
<reference evidence="13 14" key="2">
    <citation type="journal article" date="2018" name="Int. J. Syst. Evol. Microbiol.">
        <title>Marinobacterium aestuarii sp. nov., a benzene-degrading marine bacterium isolated from estuary sediment.</title>
        <authorList>
            <person name="Bae S.S."/>
            <person name="Jung J."/>
            <person name="Chung D."/>
            <person name="Baek K."/>
        </authorList>
    </citation>
    <scope>NUCLEOTIDE SEQUENCE [LARGE SCALE GENOMIC DNA]</scope>
    <source>
        <strain evidence="13 14">ST58-10</strain>
    </source>
</reference>
<evidence type="ECO:0000256" key="6">
    <source>
        <dbReference type="ARBA" id="ARBA00022840"/>
    </source>
</evidence>
<dbReference type="GO" id="GO:0005886">
    <property type="term" value="C:plasma membrane"/>
    <property type="evidence" value="ECO:0007669"/>
    <property type="project" value="UniProtKB-SubCell"/>
</dbReference>
<dbReference type="PROSITE" id="PS50893">
    <property type="entry name" value="ABC_TRANSPORTER_2"/>
    <property type="match status" value="1"/>
</dbReference>
<evidence type="ECO:0000256" key="8">
    <source>
        <dbReference type="ARBA" id="ARBA00023136"/>
    </source>
</evidence>
<dbReference type="Pfam" id="PF00664">
    <property type="entry name" value="ABC_membrane"/>
    <property type="match status" value="1"/>
</dbReference>
<keyword evidence="14" id="KW-1185">Reference proteome</keyword>
<feature type="transmembrane region" description="Helical" evidence="9">
    <location>
        <begin position="391"/>
        <end position="413"/>
    </location>
</feature>
<dbReference type="NCBIfam" id="TIGR03375">
    <property type="entry name" value="type_I_sec_LssB"/>
    <property type="match status" value="1"/>
</dbReference>
<sequence length="719" mass="79295">MLVCRPRSEQVKDMDEIQDPLLSCLVELSKQNHNPLSAAVLSAGLPLEESRLTPKLFVQAAKRAGLAARVLRRPLAEITPLVLPVVLILDDGQACILQELDAEDGSAFIIQPESGGKHRIGLSELKQHYTGFAIFVRLEYRYSERVSRVLADREGHWFWGTLKRSMAIYRDVLLASLMINLFVLASPLFVMNVYDRVVPNAAIETLWVLAIGLFVVYIFDFGLKMLRAYFIEVAGKKTDILLSALLFEKVQAIKYGAMPRSVGSFANNLREFESIRSMLSSTVNTVLIDIPFALIFLAVIGLIGGPLVIVPVVAIPIIYIFSLIVRPRLRESVEKTFESASQKNSILIETLTAMETVKTQRAASPLQLRWEQAGGYIARWGLRSRMLSSSVVNFAGLVQQLTSTALVIFGVYLISGNELTLGALIASVILAGRVIAPMGQLAGLITNFHQASTALKTLNQIMDMPEERENDRHFVHRPVLKGSIEFNQVSFAYPGEQQKVLDQVSFRLQAGEKVALIGRIGSGKSTIEKLLMGLYSPTEGAIRIDGIDISQIDPVDLRRHLGYVPQDIMLFAGKLRENITLGSPHATDEQVIRVAELSGADHFINRHPLGFDMQVGERGAALSGGQRQAVAVARALIHDPRVLVLDEPSNAMDNASEEYLKKQLASYASERTLLLVTHKMSLLTLVDRLIVIDGGKVVADGPKQAVLDALKQGRLQIRT</sequence>
<keyword evidence="4 9" id="KW-0812">Transmembrane</keyword>
<dbReference type="KEGG" id="mars:A8C75_06210"/>
<organism evidence="13 14">
    <name type="scientific">Marinobacterium aestuarii</name>
    <dbReference type="NCBI Taxonomy" id="1821621"/>
    <lineage>
        <taxon>Bacteria</taxon>
        <taxon>Pseudomonadati</taxon>
        <taxon>Pseudomonadota</taxon>
        <taxon>Gammaproteobacteria</taxon>
        <taxon>Oceanospirillales</taxon>
        <taxon>Oceanospirillaceae</taxon>
        <taxon>Marinobacterium</taxon>
    </lineage>
</organism>
<dbReference type="CDD" id="cd02421">
    <property type="entry name" value="Peptidase_C39_likeD"/>
    <property type="match status" value="1"/>
</dbReference>
<dbReference type="InterPro" id="IPR017871">
    <property type="entry name" value="ABC_transporter-like_CS"/>
</dbReference>
<name>A0A1A9EVC6_9GAMM</name>
<dbReference type="InterPro" id="IPR003439">
    <property type="entry name" value="ABC_transporter-like_ATP-bd"/>
</dbReference>
<dbReference type="PROSITE" id="PS50929">
    <property type="entry name" value="ABC_TM1F"/>
    <property type="match status" value="1"/>
</dbReference>
<keyword evidence="8 9" id="KW-0472">Membrane</keyword>
<dbReference type="InterPro" id="IPR027417">
    <property type="entry name" value="P-loop_NTPase"/>
</dbReference>
<dbReference type="GO" id="GO:0005524">
    <property type="term" value="F:ATP binding"/>
    <property type="evidence" value="ECO:0007669"/>
    <property type="project" value="UniProtKB-KW"/>
</dbReference>
<dbReference type="Gene3D" id="3.90.70.10">
    <property type="entry name" value="Cysteine proteinases"/>
    <property type="match status" value="1"/>
</dbReference>
<evidence type="ECO:0000259" key="12">
    <source>
        <dbReference type="PROSITE" id="PS50990"/>
    </source>
</evidence>
<dbReference type="SUPFAM" id="SSF90123">
    <property type="entry name" value="ABC transporter transmembrane region"/>
    <property type="match status" value="1"/>
</dbReference>
<dbReference type="CDD" id="cd03245">
    <property type="entry name" value="ABCC_bacteriocin_exporters"/>
    <property type="match status" value="1"/>
</dbReference>
<dbReference type="GO" id="GO:0140359">
    <property type="term" value="F:ABC-type transporter activity"/>
    <property type="evidence" value="ECO:0007669"/>
    <property type="project" value="InterPro"/>
</dbReference>
<accession>A0A1A9EVC6</accession>
<dbReference type="InterPro" id="IPR003593">
    <property type="entry name" value="AAA+_ATPase"/>
</dbReference>
<dbReference type="SMART" id="SM00382">
    <property type="entry name" value="AAA"/>
    <property type="match status" value="1"/>
</dbReference>